<sequence length="31" mass="3520">MRRRISESSWRCLLQGSLQRPCGEGFLKAPG</sequence>
<evidence type="ECO:0000313" key="1">
    <source>
        <dbReference type="EMBL" id="MCI90884.1"/>
    </source>
</evidence>
<evidence type="ECO:0000313" key="2">
    <source>
        <dbReference type="Proteomes" id="UP000265520"/>
    </source>
</evidence>
<organism evidence="1 2">
    <name type="scientific">Trifolium medium</name>
    <dbReference type="NCBI Taxonomy" id="97028"/>
    <lineage>
        <taxon>Eukaryota</taxon>
        <taxon>Viridiplantae</taxon>
        <taxon>Streptophyta</taxon>
        <taxon>Embryophyta</taxon>
        <taxon>Tracheophyta</taxon>
        <taxon>Spermatophyta</taxon>
        <taxon>Magnoliopsida</taxon>
        <taxon>eudicotyledons</taxon>
        <taxon>Gunneridae</taxon>
        <taxon>Pentapetalae</taxon>
        <taxon>rosids</taxon>
        <taxon>fabids</taxon>
        <taxon>Fabales</taxon>
        <taxon>Fabaceae</taxon>
        <taxon>Papilionoideae</taxon>
        <taxon>50 kb inversion clade</taxon>
        <taxon>NPAAA clade</taxon>
        <taxon>Hologalegina</taxon>
        <taxon>IRL clade</taxon>
        <taxon>Trifolieae</taxon>
        <taxon>Trifolium</taxon>
    </lineage>
</organism>
<feature type="non-terminal residue" evidence="1">
    <location>
        <position position="31"/>
    </location>
</feature>
<dbReference type="EMBL" id="LXQA011256978">
    <property type="protein sequence ID" value="MCI90884.1"/>
    <property type="molecule type" value="Genomic_DNA"/>
</dbReference>
<reference evidence="1 2" key="1">
    <citation type="journal article" date="2018" name="Front. Plant Sci.">
        <title>Red Clover (Trifolium pratense) and Zigzag Clover (T. medium) - A Picture of Genomic Similarities and Differences.</title>
        <authorList>
            <person name="Dluhosova J."/>
            <person name="Istvanek J."/>
            <person name="Nedelnik J."/>
            <person name="Repkova J."/>
        </authorList>
    </citation>
    <scope>NUCLEOTIDE SEQUENCE [LARGE SCALE GENOMIC DNA]</scope>
    <source>
        <strain evidence="2">cv. 10/8</strain>
        <tissue evidence="1">Leaf</tissue>
    </source>
</reference>
<accession>A0A392VR69</accession>
<name>A0A392VR69_9FABA</name>
<keyword evidence="2" id="KW-1185">Reference proteome</keyword>
<protein>
    <submittedName>
        <fullName evidence="1">Uncharacterized protein</fullName>
    </submittedName>
</protein>
<dbReference type="AlphaFoldDB" id="A0A392VR69"/>
<dbReference type="Proteomes" id="UP000265520">
    <property type="component" value="Unassembled WGS sequence"/>
</dbReference>
<proteinExistence type="predicted"/>
<comment type="caution">
    <text evidence="1">The sequence shown here is derived from an EMBL/GenBank/DDBJ whole genome shotgun (WGS) entry which is preliminary data.</text>
</comment>